<dbReference type="AlphaFoldDB" id="A0A3B1B2X2"/>
<reference evidence="1" key="1">
    <citation type="submission" date="2018-06" db="EMBL/GenBank/DDBJ databases">
        <authorList>
            <person name="Zhirakovskaya E."/>
        </authorList>
    </citation>
    <scope>NUCLEOTIDE SEQUENCE</scope>
</reference>
<proteinExistence type="predicted"/>
<dbReference type="InterPro" id="IPR013360">
    <property type="entry name" value="Pilus_4_PilW"/>
</dbReference>
<protein>
    <submittedName>
        <fullName evidence="1">Uncharacterized protein</fullName>
    </submittedName>
</protein>
<evidence type="ECO:0000313" key="1">
    <source>
        <dbReference type="EMBL" id="VAX06303.1"/>
    </source>
</evidence>
<dbReference type="PANTHER" id="PTHR44917">
    <property type="entry name" value="PROTEIN HIGH CHLOROPHYLL FLUORESCENT 107"/>
    <property type="match status" value="1"/>
</dbReference>
<dbReference type="GO" id="GO:0003729">
    <property type="term" value="F:mRNA binding"/>
    <property type="evidence" value="ECO:0007669"/>
    <property type="project" value="InterPro"/>
</dbReference>
<dbReference type="PANTHER" id="PTHR44917:SF1">
    <property type="entry name" value="PROTEIN HIGH CHLOROPHYLL FLUORESCENT 107"/>
    <property type="match status" value="1"/>
</dbReference>
<name>A0A3B1B2X2_9ZZZZ</name>
<gene>
    <name evidence="1" type="ORF">MNBD_GAMMA25-1795</name>
</gene>
<dbReference type="InterPro" id="IPR019734">
    <property type="entry name" value="TPR_rpt"/>
</dbReference>
<dbReference type="GO" id="GO:0006417">
    <property type="term" value="P:regulation of translation"/>
    <property type="evidence" value="ECO:0007669"/>
    <property type="project" value="TreeGrafter"/>
</dbReference>
<dbReference type="GO" id="GO:0006397">
    <property type="term" value="P:mRNA processing"/>
    <property type="evidence" value="ECO:0007669"/>
    <property type="project" value="InterPro"/>
</dbReference>
<dbReference type="Pfam" id="PF13414">
    <property type="entry name" value="TPR_11"/>
    <property type="match status" value="1"/>
</dbReference>
<dbReference type="PROSITE" id="PS51257">
    <property type="entry name" value="PROKAR_LIPOPROTEIN"/>
    <property type="match status" value="1"/>
</dbReference>
<sequence length="257" mass="29302">MRFIILGLFISLLAACATQTDLEKGNKYKAAEENAKLGLAYMQQGRYEIALGKLKKAITQNPANADAHQYLAVLYDRLDRPVDADLHFKTALENMPDSSLSSKVAAVRNNYAVFLCKQKHYTEADQFFEMVTQDPLYQSRDRLYENMAQCELNKGNLHQAERLFGTTLKLNPRSRKSLLGMAQINYDKGLSNQAQAYLNKLLKYSTHNAESLWLAVLIEHKRGNAERVANYSIRLKSKYPDSKETQLLKQLEMQGSR</sequence>
<dbReference type="SMART" id="SM00028">
    <property type="entry name" value="TPR"/>
    <property type="match status" value="4"/>
</dbReference>
<dbReference type="PROSITE" id="PS50005">
    <property type="entry name" value="TPR"/>
    <property type="match status" value="2"/>
</dbReference>
<dbReference type="GO" id="GO:0003727">
    <property type="term" value="F:single-stranded RNA binding"/>
    <property type="evidence" value="ECO:0007669"/>
    <property type="project" value="TreeGrafter"/>
</dbReference>
<accession>A0A3B1B2X2</accession>
<dbReference type="EMBL" id="UOFY01000008">
    <property type="protein sequence ID" value="VAX06303.1"/>
    <property type="molecule type" value="Genomic_DNA"/>
</dbReference>
<dbReference type="Gene3D" id="1.25.40.10">
    <property type="entry name" value="Tetratricopeptide repeat domain"/>
    <property type="match status" value="1"/>
</dbReference>
<organism evidence="1">
    <name type="scientific">hydrothermal vent metagenome</name>
    <dbReference type="NCBI Taxonomy" id="652676"/>
    <lineage>
        <taxon>unclassified sequences</taxon>
        <taxon>metagenomes</taxon>
        <taxon>ecological metagenomes</taxon>
    </lineage>
</organism>
<dbReference type="SUPFAM" id="SSF48452">
    <property type="entry name" value="TPR-like"/>
    <property type="match status" value="2"/>
</dbReference>
<dbReference type="NCBIfam" id="TIGR02521">
    <property type="entry name" value="type_IV_pilW"/>
    <property type="match status" value="1"/>
</dbReference>
<dbReference type="InterPro" id="IPR011990">
    <property type="entry name" value="TPR-like_helical_dom_sf"/>
</dbReference>
<dbReference type="InterPro" id="IPR044624">
    <property type="entry name" value="Mbb1-like"/>
</dbReference>